<keyword evidence="3" id="KW-1185">Reference proteome</keyword>
<dbReference type="NCBIfam" id="TIGR03940">
    <property type="entry name" value="PGA_PgaD"/>
    <property type="match status" value="1"/>
</dbReference>
<evidence type="ECO:0000313" key="2">
    <source>
        <dbReference type="EMBL" id="MBM7125925.1"/>
    </source>
</evidence>
<organism evidence="2 3">
    <name type="scientific">Dyella flava</name>
    <dbReference type="NCBI Taxonomy" id="1920170"/>
    <lineage>
        <taxon>Bacteria</taxon>
        <taxon>Pseudomonadati</taxon>
        <taxon>Pseudomonadota</taxon>
        <taxon>Gammaproteobacteria</taxon>
        <taxon>Lysobacterales</taxon>
        <taxon>Rhodanobacteraceae</taxon>
        <taxon>Dyella</taxon>
    </lineage>
</organism>
<dbReference type="RefSeq" id="WP_204682019.1">
    <property type="nucleotide sequence ID" value="NZ_BSNR01000001.1"/>
</dbReference>
<dbReference type="Pfam" id="PF13994">
    <property type="entry name" value="PgaD"/>
    <property type="match status" value="1"/>
</dbReference>
<feature type="transmembrane region" description="Helical" evidence="1">
    <location>
        <begin position="23"/>
        <end position="52"/>
    </location>
</feature>
<sequence>MKADPKADPIIHHPERQKPLQRAIFTIITMLAWTLWVSLWLPLITLVAWLLGLQDVYVKLGLDHPFRAANDLGMVLQVAVIAALSLSAWAFYNRMRFAGKQKRRANRFIELAEMAPALDASFGTAQQLRSSRRSVVHFNDQGSMYLTVEDA</sequence>
<protein>
    <submittedName>
        <fullName evidence="2">Poly-beta-1,6-N-acetyl-D-glucosamine biosynthesis protein PgaD</fullName>
    </submittedName>
</protein>
<reference evidence="2" key="1">
    <citation type="submission" date="2020-10" db="EMBL/GenBank/DDBJ databases">
        <title>Phylogeny of dyella-like bacteria.</title>
        <authorList>
            <person name="Fu J."/>
        </authorList>
    </citation>
    <scope>NUCLEOTIDE SEQUENCE</scope>
    <source>
        <strain evidence="2">DHOC52</strain>
    </source>
</reference>
<evidence type="ECO:0000256" key="1">
    <source>
        <dbReference type="SAM" id="Phobius"/>
    </source>
</evidence>
<keyword evidence="1" id="KW-1133">Transmembrane helix</keyword>
<dbReference type="InterPro" id="IPR023829">
    <property type="entry name" value="PGA_PgaD"/>
</dbReference>
<dbReference type="EMBL" id="JADIKE010000035">
    <property type="protein sequence ID" value="MBM7125925.1"/>
    <property type="molecule type" value="Genomic_DNA"/>
</dbReference>
<keyword evidence="1" id="KW-0812">Transmembrane</keyword>
<dbReference type="Proteomes" id="UP001430149">
    <property type="component" value="Unassembled WGS sequence"/>
</dbReference>
<accession>A0ABS2K3W3</accession>
<proteinExistence type="predicted"/>
<feature type="transmembrane region" description="Helical" evidence="1">
    <location>
        <begin position="72"/>
        <end position="92"/>
    </location>
</feature>
<comment type="caution">
    <text evidence="2">The sequence shown here is derived from an EMBL/GenBank/DDBJ whole genome shotgun (WGS) entry which is preliminary data.</text>
</comment>
<name>A0ABS2K3W3_9GAMM</name>
<evidence type="ECO:0000313" key="3">
    <source>
        <dbReference type="Proteomes" id="UP001430149"/>
    </source>
</evidence>
<keyword evidence="1" id="KW-0472">Membrane</keyword>
<gene>
    <name evidence="2" type="primary">pgaD</name>
    <name evidence="2" type="ORF">ISP19_11155</name>
</gene>